<dbReference type="EMBL" id="SJTG01000001">
    <property type="protein sequence ID" value="TCI12348.1"/>
    <property type="molecule type" value="Genomic_DNA"/>
</dbReference>
<dbReference type="InterPro" id="IPR011690">
    <property type="entry name" value="P_starv_induced_PsiF"/>
</dbReference>
<accession>A0A4R0YZ70</accession>
<dbReference type="RefSeq" id="WP_131150871.1">
    <property type="nucleotide sequence ID" value="NZ_SJTG01000001.1"/>
</dbReference>
<dbReference type="Pfam" id="PF07769">
    <property type="entry name" value="PsiF_repeat"/>
    <property type="match status" value="2"/>
</dbReference>
<protein>
    <submittedName>
        <fullName evidence="3">Phosphate starvation-inducible protein PsiF</fullName>
    </submittedName>
</protein>
<comment type="caution">
    <text evidence="3">The sequence shown here is derived from an EMBL/GenBank/DDBJ whole genome shotgun (WGS) entry which is preliminary data.</text>
</comment>
<feature type="region of interest" description="Disordered" evidence="1">
    <location>
        <begin position="23"/>
        <end position="52"/>
    </location>
</feature>
<evidence type="ECO:0000313" key="4">
    <source>
        <dbReference type="Proteomes" id="UP000291822"/>
    </source>
</evidence>
<dbReference type="AlphaFoldDB" id="A0A4R0YZ70"/>
<feature type="compositionally biased region" description="Polar residues" evidence="1">
    <location>
        <begin position="36"/>
        <end position="46"/>
    </location>
</feature>
<name>A0A4R0YZ70_9GAMM</name>
<evidence type="ECO:0000313" key="3">
    <source>
        <dbReference type="EMBL" id="TCI12348.1"/>
    </source>
</evidence>
<keyword evidence="2" id="KW-0732">Signal</keyword>
<dbReference type="Proteomes" id="UP000291822">
    <property type="component" value="Unassembled WGS sequence"/>
</dbReference>
<keyword evidence="4" id="KW-1185">Reference proteome</keyword>
<organism evidence="3 4">
    <name type="scientific">Dyella soli</name>
    <dbReference type="NCBI Taxonomy" id="522319"/>
    <lineage>
        <taxon>Bacteria</taxon>
        <taxon>Pseudomonadati</taxon>
        <taxon>Pseudomonadota</taxon>
        <taxon>Gammaproteobacteria</taxon>
        <taxon>Lysobacterales</taxon>
        <taxon>Rhodanobacteraceae</taxon>
        <taxon>Dyella</taxon>
    </lineage>
</organism>
<evidence type="ECO:0000256" key="2">
    <source>
        <dbReference type="SAM" id="SignalP"/>
    </source>
</evidence>
<evidence type="ECO:0000256" key="1">
    <source>
        <dbReference type="SAM" id="MobiDB-lite"/>
    </source>
</evidence>
<proteinExistence type="predicted"/>
<sequence>MSLRTSLLVASVALAFASTAFAGPQSTTAPAKKELTPQQQRMSDCNKQAAGKKGDEHKAFMSACLKGDATPAAKPMTQQEKMKACNADPQAKSLKGDARKQFMSSCLKGDAAAHP</sequence>
<feature type="chain" id="PRO_5020765102" evidence="2">
    <location>
        <begin position="23"/>
        <end position="115"/>
    </location>
</feature>
<gene>
    <name evidence="3" type="ORF">EZM97_03075</name>
</gene>
<feature type="signal peptide" evidence="2">
    <location>
        <begin position="1"/>
        <end position="22"/>
    </location>
</feature>
<reference evidence="3 4" key="1">
    <citation type="submission" date="2019-02" db="EMBL/GenBank/DDBJ databases">
        <title>Dyella amyloliquefaciens sp. nov., isolated from forest soil.</title>
        <authorList>
            <person name="Gao Z.-H."/>
            <person name="Qiu L.-H."/>
        </authorList>
    </citation>
    <scope>NUCLEOTIDE SEQUENCE [LARGE SCALE GENOMIC DNA]</scope>
    <source>
        <strain evidence="3 4">KACC 12747</strain>
    </source>
</reference>